<dbReference type="CDD" id="cd02524">
    <property type="entry name" value="G1P_cytidylyltransferase"/>
    <property type="match status" value="1"/>
</dbReference>
<comment type="caution">
    <text evidence="2">The sequence shown here is derived from an EMBL/GenBank/DDBJ whole genome shotgun (WGS) entry which is preliminary data.</text>
</comment>
<dbReference type="Proteomes" id="UP000650466">
    <property type="component" value="Unassembled WGS sequence"/>
</dbReference>
<protein>
    <submittedName>
        <fullName evidence="2">Glucose-1-phosphate cytidylyltransferase</fullName>
        <ecNumber evidence="2">2.7.7.33</ecNumber>
    </submittedName>
</protein>
<dbReference type="InterPro" id="IPR029044">
    <property type="entry name" value="Nucleotide-diphossugar_trans"/>
</dbReference>
<gene>
    <name evidence="2" type="primary">rfbF</name>
    <name evidence="2" type="ORF">ICC18_30245</name>
</gene>
<name>A0A926KUB0_9BACL</name>
<evidence type="ECO:0000259" key="1">
    <source>
        <dbReference type="Pfam" id="PF00483"/>
    </source>
</evidence>
<proteinExistence type="predicted"/>
<dbReference type="SUPFAM" id="SSF53448">
    <property type="entry name" value="Nucleotide-diphospho-sugar transferases"/>
    <property type="match status" value="1"/>
</dbReference>
<dbReference type="EC" id="2.7.7.33" evidence="2"/>
<dbReference type="AlphaFoldDB" id="A0A926KUB0"/>
<keyword evidence="2" id="KW-0548">Nucleotidyltransferase</keyword>
<dbReference type="NCBIfam" id="TIGR02623">
    <property type="entry name" value="G1P_cyt_trans"/>
    <property type="match status" value="1"/>
</dbReference>
<keyword evidence="2" id="KW-0808">Transferase</keyword>
<dbReference type="EMBL" id="JACVVD010000018">
    <property type="protein sequence ID" value="MBD0384332.1"/>
    <property type="molecule type" value="Genomic_DNA"/>
</dbReference>
<organism evidence="2 3">
    <name type="scientific">Paenibacillus sedimenti</name>
    <dbReference type="NCBI Taxonomy" id="2770274"/>
    <lineage>
        <taxon>Bacteria</taxon>
        <taxon>Bacillati</taxon>
        <taxon>Bacillota</taxon>
        <taxon>Bacilli</taxon>
        <taxon>Bacillales</taxon>
        <taxon>Paenibacillaceae</taxon>
        <taxon>Paenibacillus</taxon>
    </lineage>
</organism>
<dbReference type="InterPro" id="IPR005835">
    <property type="entry name" value="NTP_transferase_dom"/>
</dbReference>
<dbReference type="Pfam" id="PF00483">
    <property type="entry name" value="NTP_transferase"/>
    <property type="match status" value="1"/>
</dbReference>
<dbReference type="RefSeq" id="WP_188178105.1">
    <property type="nucleotide sequence ID" value="NZ_JACVVD010000018.1"/>
</dbReference>
<dbReference type="PANTHER" id="PTHR47183">
    <property type="entry name" value="GLUCOSE-1-PHOSPHATE CYTIDYLYLTRANSFERASE-RELATED"/>
    <property type="match status" value="1"/>
</dbReference>
<dbReference type="GO" id="GO:0047343">
    <property type="term" value="F:glucose-1-phosphate cytidylyltransferase activity"/>
    <property type="evidence" value="ECO:0007669"/>
    <property type="project" value="UniProtKB-EC"/>
</dbReference>
<dbReference type="Gene3D" id="3.90.550.10">
    <property type="entry name" value="Spore Coat Polysaccharide Biosynthesis Protein SpsA, Chain A"/>
    <property type="match status" value="1"/>
</dbReference>
<evidence type="ECO:0000313" key="2">
    <source>
        <dbReference type="EMBL" id="MBD0384332.1"/>
    </source>
</evidence>
<dbReference type="GO" id="GO:0009243">
    <property type="term" value="P:O antigen biosynthetic process"/>
    <property type="evidence" value="ECO:0007669"/>
    <property type="project" value="InterPro"/>
</dbReference>
<keyword evidence="3" id="KW-1185">Reference proteome</keyword>
<reference evidence="2" key="1">
    <citation type="submission" date="2020-09" db="EMBL/GenBank/DDBJ databases">
        <title>Draft Genome Sequence of Paenibacillus sp. WST5.</title>
        <authorList>
            <person name="Bao Z."/>
        </authorList>
    </citation>
    <scope>NUCLEOTIDE SEQUENCE</scope>
    <source>
        <strain evidence="2">WST5</strain>
    </source>
</reference>
<accession>A0A926KUB0</accession>
<evidence type="ECO:0000313" key="3">
    <source>
        <dbReference type="Proteomes" id="UP000650466"/>
    </source>
</evidence>
<feature type="domain" description="Nucleotidyl transferase" evidence="1">
    <location>
        <begin position="2"/>
        <end position="224"/>
    </location>
</feature>
<dbReference type="InterPro" id="IPR013446">
    <property type="entry name" value="G1P_cyt_trans-like"/>
</dbReference>
<sequence>MKVIILAGGFGTRLSEETHLKPKPMIEIGDKPILWHIMQHYSSYGFNDFVICLGYKSQVIKDYFSNYFLYNSDVTFNFLKKNKCIIHRHYTEPWQVTLVETGLHTLTGGRIKRVQEYIGNEPFMLTYGDGVSDVNIEKLVEFHRSHGKLASVTAARPQGRFGMLSISSDQQVEKFQEKIEGDGGWINAGFFVLQPEVFAYLTGGDETVFEKQPLENLAKNGNLMAFKHNSFWHPMDTLRDKKYLEELWASGKAPWNTGEELRRPK</sequence>
<dbReference type="InterPro" id="IPR046981">
    <property type="entry name" value="G1P_cyt_trans"/>
</dbReference>
<dbReference type="PANTHER" id="PTHR47183:SF1">
    <property type="entry name" value="GLUCOSE-1-PHOSPHATE CYTIDYLYLTRANSFERASE"/>
    <property type="match status" value="1"/>
</dbReference>